<dbReference type="PANTHER" id="PTHR48411:SF1">
    <property type="entry name" value="OS01G0948300 PROTEIN"/>
    <property type="match status" value="1"/>
</dbReference>
<proteinExistence type="predicted"/>
<keyword evidence="3" id="KW-1185">Reference proteome</keyword>
<dbReference type="InterPro" id="IPR036865">
    <property type="entry name" value="CRAL-TRIO_dom_sf"/>
</dbReference>
<dbReference type="OrthoDB" id="19923at2759"/>
<accession>A0A3S3PHC8</accession>
<dbReference type="Gene3D" id="3.40.525.10">
    <property type="entry name" value="CRAL-TRIO lipid binding domain"/>
    <property type="match status" value="1"/>
</dbReference>
<reference evidence="2 3" key="1">
    <citation type="journal article" date="2019" name="Nat. Plants">
        <title>Stout camphor tree genome fills gaps in understanding of flowering plant genome evolution.</title>
        <authorList>
            <person name="Chaw S.M."/>
            <person name="Liu Y.C."/>
            <person name="Wu Y.W."/>
            <person name="Wang H.Y."/>
            <person name="Lin C.I."/>
            <person name="Wu C.S."/>
            <person name="Ke H.M."/>
            <person name="Chang L.Y."/>
            <person name="Hsu C.Y."/>
            <person name="Yang H.T."/>
            <person name="Sudianto E."/>
            <person name="Hsu M.H."/>
            <person name="Wu K.P."/>
            <person name="Wang L.N."/>
            <person name="Leebens-Mack J.H."/>
            <person name="Tsai I.J."/>
        </authorList>
    </citation>
    <scope>NUCLEOTIDE SEQUENCE [LARGE SCALE GENOMIC DNA]</scope>
    <source>
        <strain evidence="3">cv. Chaw 1501</strain>
        <tissue evidence="2">Young leaves</tissue>
    </source>
</reference>
<feature type="domain" description="CRAL-TRIO" evidence="1">
    <location>
        <begin position="69"/>
        <end position="220"/>
    </location>
</feature>
<dbReference type="EMBL" id="QPKB01000008">
    <property type="protein sequence ID" value="RWR90647.1"/>
    <property type="molecule type" value="Genomic_DNA"/>
</dbReference>
<dbReference type="PANTHER" id="PTHR48411">
    <property type="entry name" value="OS01G0948300 PROTEIN"/>
    <property type="match status" value="1"/>
</dbReference>
<dbReference type="STRING" id="337451.A0A3S3PHC8"/>
<evidence type="ECO:0000313" key="2">
    <source>
        <dbReference type="EMBL" id="RWR90647.1"/>
    </source>
</evidence>
<dbReference type="AlphaFoldDB" id="A0A3S3PHC8"/>
<dbReference type="Proteomes" id="UP000283530">
    <property type="component" value="Unassembled WGS sequence"/>
</dbReference>
<protein>
    <submittedName>
        <fullName evidence="2">Protein GDAP2</fullName>
    </submittedName>
</protein>
<dbReference type="SMART" id="SM00516">
    <property type="entry name" value="SEC14"/>
    <property type="match status" value="1"/>
</dbReference>
<evidence type="ECO:0000259" key="1">
    <source>
        <dbReference type="SMART" id="SM00516"/>
    </source>
</evidence>
<gene>
    <name evidence="2" type="ORF">CKAN_01975100</name>
</gene>
<evidence type="ECO:0000313" key="3">
    <source>
        <dbReference type="Proteomes" id="UP000283530"/>
    </source>
</evidence>
<dbReference type="InterPro" id="IPR001251">
    <property type="entry name" value="CRAL-TRIO_dom"/>
</dbReference>
<sequence>MTDNVSIRSSFFLINALIDTPFPPPYNPSKSLPPSLLSIAIGLMTTHEGHSFPKGNSFPSMSLPEQEQLLEKSQLFHIKGTDSTGRCIIRIVGKFFPARALNVKVWKKYMEEKVFPAVGQQPFCLVYLHTHVESSNNSPGISILRSINEALPITVKKNLEAIYFVHPNLQTRLFLATFGRFLLSRGWYEKLRFINRLEFLWEHVRKGDVEIPEFVYHHDEDLVHRPLMDQGLQRDHH</sequence>
<dbReference type="Pfam" id="PF13716">
    <property type="entry name" value="CRAL_TRIO_2"/>
    <property type="match status" value="1"/>
</dbReference>
<name>A0A3S3PHC8_9MAGN</name>
<comment type="caution">
    <text evidence="2">The sequence shown here is derived from an EMBL/GenBank/DDBJ whole genome shotgun (WGS) entry which is preliminary data.</text>
</comment>
<organism evidence="2 3">
    <name type="scientific">Cinnamomum micranthum f. kanehirae</name>
    <dbReference type="NCBI Taxonomy" id="337451"/>
    <lineage>
        <taxon>Eukaryota</taxon>
        <taxon>Viridiplantae</taxon>
        <taxon>Streptophyta</taxon>
        <taxon>Embryophyta</taxon>
        <taxon>Tracheophyta</taxon>
        <taxon>Spermatophyta</taxon>
        <taxon>Magnoliopsida</taxon>
        <taxon>Magnoliidae</taxon>
        <taxon>Laurales</taxon>
        <taxon>Lauraceae</taxon>
        <taxon>Cinnamomum</taxon>
    </lineage>
</organism>